<name>A0A368E1I1_9PROT</name>
<evidence type="ECO:0000256" key="7">
    <source>
        <dbReference type="ARBA" id="ARBA00058688"/>
    </source>
</evidence>
<organism evidence="12 13">
    <name type="scientific">PS1 clade bacterium</name>
    <dbReference type="NCBI Taxonomy" id="2175152"/>
    <lineage>
        <taxon>Bacteria</taxon>
        <taxon>Pseudomonadati</taxon>
        <taxon>Pseudomonadota</taxon>
        <taxon>Alphaproteobacteria</taxon>
        <taxon>PS1 clade</taxon>
    </lineage>
</organism>
<evidence type="ECO:0000256" key="8">
    <source>
        <dbReference type="HAMAP-Rule" id="MF_01326"/>
    </source>
</evidence>
<dbReference type="GO" id="GO:0005840">
    <property type="term" value="C:ribosome"/>
    <property type="evidence" value="ECO:0007669"/>
    <property type="project" value="UniProtKB-KW"/>
</dbReference>
<dbReference type="Proteomes" id="UP000252132">
    <property type="component" value="Unassembled WGS sequence"/>
</dbReference>
<evidence type="ECO:0000313" key="12">
    <source>
        <dbReference type="EMBL" id="RCL77315.1"/>
    </source>
</evidence>
<evidence type="ECO:0000256" key="10">
    <source>
        <dbReference type="SAM" id="MobiDB-lite"/>
    </source>
</evidence>
<dbReference type="PROSITE" id="PS01108">
    <property type="entry name" value="RIBOSOMAL_L24"/>
    <property type="match status" value="1"/>
</dbReference>
<comment type="caution">
    <text evidence="12">The sequence shown here is derived from an EMBL/GenBank/DDBJ whole genome shotgun (WGS) entry which is preliminary data.</text>
</comment>
<dbReference type="InterPro" id="IPR005825">
    <property type="entry name" value="Ribosomal_uL24_CS"/>
</dbReference>
<protein>
    <recommendedName>
        <fullName evidence="6 8">Large ribosomal subunit protein uL24</fullName>
    </recommendedName>
</protein>
<comment type="similarity">
    <text evidence="1 8 9">Belongs to the universal ribosomal protein uL24 family.</text>
</comment>
<comment type="function">
    <text evidence="8">One of two assembly initiator proteins, it binds directly to the 5'-end of the 23S rRNA, where it nucleates assembly of the 50S subunit.</text>
</comment>
<evidence type="ECO:0000256" key="2">
    <source>
        <dbReference type="ARBA" id="ARBA00022730"/>
    </source>
</evidence>
<dbReference type="InterPro" id="IPR057264">
    <property type="entry name" value="Ribosomal_uL24_C"/>
</dbReference>
<dbReference type="SMART" id="SM00739">
    <property type="entry name" value="KOW"/>
    <property type="match status" value="1"/>
</dbReference>
<feature type="compositionally biased region" description="Basic and acidic residues" evidence="10">
    <location>
        <begin position="88"/>
        <end position="107"/>
    </location>
</feature>
<evidence type="ECO:0000313" key="13">
    <source>
        <dbReference type="Proteomes" id="UP000252132"/>
    </source>
</evidence>
<evidence type="ECO:0000256" key="6">
    <source>
        <dbReference type="ARBA" id="ARBA00035206"/>
    </source>
</evidence>
<evidence type="ECO:0000256" key="5">
    <source>
        <dbReference type="ARBA" id="ARBA00023274"/>
    </source>
</evidence>
<dbReference type="InterPro" id="IPR041988">
    <property type="entry name" value="Ribosomal_uL24_KOW"/>
</dbReference>
<dbReference type="AlphaFoldDB" id="A0A368E1I1"/>
<dbReference type="InterPro" id="IPR003256">
    <property type="entry name" value="Ribosomal_uL24"/>
</dbReference>
<evidence type="ECO:0000256" key="1">
    <source>
        <dbReference type="ARBA" id="ARBA00010618"/>
    </source>
</evidence>
<sequence>MPTKLKIKKGDKVVVLAGRDKGKSGEVLGVFPTENRALVQGVNIVKRHQRQSAQTEGGIIARESKIHISNLAIADPKDGAPSRVGYQFDKDGKKQRFAKKSGDVIDG</sequence>
<feature type="region of interest" description="Disordered" evidence="10">
    <location>
        <begin position="86"/>
        <end position="107"/>
    </location>
</feature>
<proteinExistence type="inferred from homology"/>
<dbReference type="Pfam" id="PF00467">
    <property type="entry name" value="KOW"/>
    <property type="match status" value="1"/>
</dbReference>
<dbReference type="GO" id="GO:0006412">
    <property type="term" value="P:translation"/>
    <property type="evidence" value="ECO:0007669"/>
    <property type="project" value="UniProtKB-UniRule"/>
</dbReference>
<dbReference type="InterPro" id="IPR005824">
    <property type="entry name" value="KOW"/>
</dbReference>
<dbReference type="GO" id="GO:1990904">
    <property type="term" value="C:ribonucleoprotein complex"/>
    <property type="evidence" value="ECO:0007669"/>
    <property type="project" value="UniProtKB-KW"/>
</dbReference>
<dbReference type="NCBIfam" id="TIGR01079">
    <property type="entry name" value="rplX_bact"/>
    <property type="match status" value="1"/>
</dbReference>
<reference evidence="12 13" key="1">
    <citation type="journal article" date="2018" name="Microbiome">
        <title>Fine metagenomic profile of the Mediterranean stratified and mixed water columns revealed by assembly and recruitment.</title>
        <authorList>
            <person name="Haro-Moreno J.M."/>
            <person name="Lopez-Perez M."/>
            <person name="De La Torre J.R."/>
            <person name="Picazo A."/>
            <person name="Camacho A."/>
            <person name="Rodriguez-Valera F."/>
        </authorList>
    </citation>
    <scope>NUCLEOTIDE SEQUENCE [LARGE SCALE GENOMIC DNA]</scope>
    <source>
        <strain evidence="12">MED-G55</strain>
    </source>
</reference>
<accession>A0A368E1I1</accession>
<feature type="domain" description="KOW" evidence="11">
    <location>
        <begin position="6"/>
        <end position="33"/>
    </location>
</feature>
<dbReference type="InterPro" id="IPR008991">
    <property type="entry name" value="Translation_prot_SH3-like_sf"/>
</dbReference>
<keyword evidence="3 8" id="KW-0694">RNA-binding</keyword>
<keyword evidence="4 8" id="KW-0689">Ribosomal protein</keyword>
<dbReference type="GO" id="GO:0003735">
    <property type="term" value="F:structural constituent of ribosome"/>
    <property type="evidence" value="ECO:0007669"/>
    <property type="project" value="InterPro"/>
</dbReference>
<evidence type="ECO:0000259" key="11">
    <source>
        <dbReference type="SMART" id="SM00739"/>
    </source>
</evidence>
<dbReference type="CDD" id="cd06089">
    <property type="entry name" value="KOW_RPL26"/>
    <property type="match status" value="1"/>
</dbReference>
<gene>
    <name evidence="8" type="primary">rplX</name>
    <name evidence="12" type="ORF">DBW69_03920</name>
</gene>
<dbReference type="Pfam" id="PF17136">
    <property type="entry name" value="ribosomal_L24"/>
    <property type="match status" value="1"/>
</dbReference>
<comment type="subunit">
    <text evidence="8">Part of the 50S ribosomal subunit.</text>
</comment>
<dbReference type="HAMAP" id="MF_01326_B">
    <property type="entry name" value="Ribosomal_uL24_B"/>
    <property type="match status" value="1"/>
</dbReference>
<comment type="function">
    <text evidence="7 8">One of the proteins that surrounds the polypeptide exit tunnel on the outside of the subunit.</text>
</comment>
<keyword evidence="2 8" id="KW-0699">rRNA-binding</keyword>
<dbReference type="EMBL" id="QOQF01000010">
    <property type="protein sequence ID" value="RCL77315.1"/>
    <property type="molecule type" value="Genomic_DNA"/>
</dbReference>
<evidence type="ECO:0000256" key="4">
    <source>
        <dbReference type="ARBA" id="ARBA00022980"/>
    </source>
</evidence>
<evidence type="ECO:0000256" key="3">
    <source>
        <dbReference type="ARBA" id="ARBA00022884"/>
    </source>
</evidence>
<keyword evidence="5 8" id="KW-0687">Ribonucleoprotein</keyword>
<dbReference type="SUPFAM" id="SSF50104">
    <property type="entry name" value="Translation proteins SH3-like domain"/>
    <property type="match status" value="1"/>
</dbReference>
<dbReference type="PANTHER" id="PTHR12903">
    <property type="entry name" value="MITOCHONDRIAL RIBOSOMAL PROTEIN L24"/>
    <property type="match status" value="1"/>
</dbReference>
<dbReference type="Gene3D" id="2.30.30.30">
    <property type="match status" value="1"/>
</dbReference>
<dbReference type="InterPro" id="IPR014722">
    <property type="entry name" value="Rib_uL2_dom2"/>
</dbReference>
<dbReference type="FunFam" id="2.30.30.30:FF:000004">
    <property type="entry name" value="50S ribosomal protein L24"/>
    <property type="match status" value="1"/>
</dbReference>
<dbReference type="GO" id="GO:0019843">
    <property type="term" value="F:rRNA binding"/>
    <property type="evidence" value="ECO:0007669"/>
    <property type="project" value="UniProtKB-UniRule"/>
</dbReference>
<evidence type="ECO:0000256" key="9">
    <source>
        <dbReference type="RuleBase" id="RU003477"/>
    </source>
</evidence>